<keyword evidence="2" id="KW-1185">Reference proteome</keyword>
<evidence type="ECO:0000313" key="2">
    <source>
        <dbReference type="Proteomes" id="UP001280581"/>
    </source>
</evidence>
<gene>
    <name evidence="1" type="ORF">GRF29_19g3148802</name>
</gene>
<comment type="caution">
    <text evidence="1">The sequence shown here is derived from an EMBL/GenBank/DDBJ whole genome shotgun (WGS) entry which is preliminary data.</text>
</comment>
<sequence>MPSAMVSQTVQGAVLSVTSNILAQAITSYKDDAPFTLSLAPIVKFAIFSIISNPPNILWQTFLEDMFPSSVPTTPSEKTLKDKPAPTHTSKRNVLIKFLLDQTIGAVVNNLMFLVYIA</sequence>
<evidence type="ECO:0000313" key="1">
    <source>
        <dbReference type="EMBL" id="KAK3215394.1"/>
    </source>
</evidence>
<reference evidence="1 2" key="1">
    <citation type="submission" date="2021-02" db="EMBL/GenBank/DDBJ databases">
        <title>Genome assembly of Pseudopithomyces chartarum.</title>
        <authorList>
            <person name="Jauregui R."/>
            <person name="Singh J."/>
            <person name="Voisey C."/>
        </authorList>
    </citation>
    <scope>NUCLEOTIDE SEQUENCE [LARGE SCALE GENOMIC DNA]</scope>
    <source>
        <strain evidence="1 2">AGR01</strain>
    </source>
</reference>
<accession>A0AAN6RM20</accession>
<proteinExistence type="predicted"/>
<name>A0AAN6RM20_9PLEO</name>
<organism evidence="1 2">
    <name type="scientific">Pseudopithomyces chartarum</name>
    <dbReference type="NCBI Taxonomy" id="1892770"/>
    <lineage>
        <taxon>Eukaryota</taxon>
        <taxon>Fungi</taxon>
        <taxon>Dikarya</taxon>
        <taxon>Ascomycota</taxon>
        <taxon>Pezizomycotina</taxon>
        <taxon>Dothideomycetes</taxon>
        <taxon>Pleosporomycetidae</taxon>
        <taxon>Pleosporales</taxon>
        <taxon>Massarineae</taxon>
        <taxon>Didymosphaeriaceae</taxon>
        <taxon>Pseudopithomyces</taxon>
    </lineage>
</organism>
<feature type="non-terminal residue" evidence="1">
    <location>
        <position position="118"/>
    </location>
</feature>
<dbReference type="EMBL" id="WVTA01000003">
    <property type="protein sequence ID" value="KAK3215394.1"/>
    <property type="molecule type" value="Genomic_DNA"/>
</dbReference>
<dbReference type="Proteomes" id="UP001280581">
    <property type="component" value="Unassembled WGS sequence"/>
</dbReference>
<protein>
    <submittedName>
        <fullName evidence="1">Uncharacterized protein</fullName>
    </submittedName>
</protein>
<dbReference type="AlphaFoldDB" id="A0AAN6RM20"/>